<proteinExistence type="predicted"/>
<keyword evidence="1" id="KW-0812">Transmembrane</keyword>
<evidence type="ECO:0000313" key="2">
    <source>
        <dbReference type="EMBL" id="KAK9789591.1"/>
    </source>
</evidence>
<dbReference type="AlphaFoldDB" id="A0AAW1NM69"/>
<name>A0AAW1NM69_9CHLO</name>
<dbReference type="EMBL" id="JALJOQ010000204">
    <property type="protein sequence ID" value="KAK9789591.1"/>
    <property type="molecule type" value="Genomic_DNA"/>
</dbReference>
<organism evidence="2 3">
    <name type="scientific">Symbiochloris irregularis</name>
    <dbReference type="NCBI Taxonomy" id="706552"/>
    <lineage>
        <taxon>Eukaryota</taxon>
        <taxon>Viridiplantae</taxon>
        <taxon>Chlorophyta</taxon>
        <taxon>core chlorophytes</taxon>
        <taxon>Trebouxiophyceae</taxon>
        <taxon>Trebouxiales</taxon>
        <taxon>Trebouxiaceae</taxon>
        <taxon>Symbiochloris</taxon>
    </lineage>
</organism>
<evidence type="ECO:0000313" key="3">
    <source>
        <dbReference type="Proteomes" id="UP001465755"/>
    </source>
</evidence>
<dbReference type="Proteomes" id="UP001465755">
    <property type="component" value="Unassembled WGS sequence"/>
</dbReference>
<reference evidence="2 3" key="1">
    <citation type="journal article" date="2024" name="Nat. Commun.">
        <title>Phylogenomics reveals the evolutionary origins of lichenization in chlorophyte algae.</title>
        <authorList>
            <person name="Puginier C."/>
            <person name="Libourel C."/>
            <person name="Otte J."/>
            <person name="Skaloud P."/>
            <person name="Haon M."/>
            <person name="Grisel S."/>
            <person name="Petersen M."/>
            <person name="Berrin J.G."/>
            <person name="Delaux P.M."/>
            <person name="Dal Grande F."/>
            <person name="Keller J."/>
        </authorList>
    </citation>
    <scope>NUCLEOTIDE SEQUENCE [LARGE SCALE GENOMIC DNA]</scope>
    <source>
        <strain evidence="2 3">SAG 2036</strain>
    </source>
</reference>
<keyword evidence="3" id="KW-1185">Reference proteome</keyword>
<sequence>MMWYAADCGNQPAKYAAVLALGVVPLSYLLLWWRPREVLALAAAVLAAQVWSDATYATYKFFLPGDMEADDTDGTLSTDPAKEKTYPRMLAETKSHLVGGVGGLYMIALETLLIYYVAASAGIHSRDDLTQLMMFELKAVQPVLVVIFFLFTGDMFLVGKSAAQAWFRSRVVAWMLQE</sequence>
<evidence type="ECO:0000256" key="1">
    <source>
        <dbReference type="SAM" id="Phobius"/>
    </source>
</evidence>
<keyword evidence="1" id="KW-1133">Transmembrane helix</keyword>
<keyword evidence="1" id="KW-0472">Membrane</keyword>
<comment type="caution">
    <text evidence="2">The sequence shown here is derived from an EMBL/GenBank/DDBJ whole genome shotgun (WGS) entry which is preliminary data.</text>
</comment>
<feature type="transmembrane region" description="Helical" evidence="1">
    <location>
        <begin position="97"/>
        <end position="119"/>
    </location>
</feature>
<accession>A0AAW1NM69</accession>
<feature type="transmembrane region" description="Helical" evidence="1">
    <location>
        <begin position="139"/>
        <end position="158"/>
    </location>
</feature>
<gene>
    <name evidence="2" type="ORF">WJX73_002209</name>
</gene>
<feature type="transmembrane region" description="Helical" evidence="1">
    <location>
        <begin position="12"/>
        <end position="33"/>
    </location>
</feature>
<protein>
    <submittedName>
        <fullName evidence="2">Uncharacterized protein</fullName>
    </submittedName>
</protein>